<evidence type="ECO:0000313" key="6">
    <source>
        <dbReference type="RefSeq" id="XP_008454873.1"/>
    </source>
</evidence>
<protein>
    <submittedName>
        <fullName evidence="6">Transcription termination factor MTEF1, chloroplastic</fullName>
    </submittedName>
</protein>
<dbReference type="InterPro" id="IPR003690">
    <property type="entry name" value="MTERF"/>
</dbReference>
<keyword evidence="2" id="KW-0804">Transcription</keyword>
<dbReference type="RefSeq" id="XP_008454873.1">
    <property type="nucleotide sequence ID" value="XM_008456651.2"/>
</dbReference>
<dbReference type="Gramene" id="MELO3C018405.2.1">
    <property type="protein sequence ID" value="MELO3C018405.2.1"/>
    <property type="gene ID" value="MELO3C018405.2"/>
</dbReference>
<dbReference type="InterPro" id="IPR038538">
    <property type="entry name" value="MTERF_sf"/>
</dbReference>
<keyword evidence="5" id="KW-1185">Reference proteome</keyword>
<dbReference type="SMART" id="SM00733">
    <property type="entry name" value="Mterf"/>
    <property type="match status" value="6"/>
</dbReference>
<evidence type="ECO:0000256" key="3">
    <source>
        <dbReference type="ARBA" id="ARBA00022946"/>
    </source>
</evidence>
<dbReference type="OrthoDB" id="637682at2759"/>
<name>A0A1S3BZK0_CUCME</name>
<evidence type="ECO:0000313" key="5">
    <source>
        <dbReference type="Proteomes" id="UP001652600"/>
    </source>
</evidence>
<keyword evidence="3" id="KW-0809">Transit peptide</keyword>
<sequence>MAVGAPVLSHSFPIVSSFSHFTTPTPTTRSRHPHLHPPSINFRTSHQQNLRYLKSLNIIDPQTRFRSPDAVDQILTTVHFLKSKGFSDSDFPRLAFFCPNLFTSNFDTTDIAPVFHFLAADISASIQESRGLILRCPKILFSDVELCLKPTHRFLKQLGIENLKSPSNLNSHLLNTRVEKLRNKIRFLQEIGFSYEEASKVCGRMPAIFGYSVKENLRPKYEYLVKVMERDLEELKGFPQYFGFSLEGRIMPRHLHLKQRGLHIPLNSMLLWSHNRFYSKWK</sequence>
<comment type="similarity">
    <text evidence="1">Belongs to the mTERF family.</text>
</comment>
<keyword evidence="2" id="KW-0806">Transcription termination</keyword>
<proteinExistence type="inferred from homology"/>
<reference evidence="6" key="2">
    <citation type="submission" date="2025-04" db="UniProtKB">
        <authorList>
            <consortium name="RefSeq"/>
        </authorList>
    </citation>
    <scope>IDENTIFICATION</scope>
</reference>
<evidence type="ECO:0000256" key="2">
    <source>
        <dbReference type="ARBA" id="ARBA00022472"/>
    </source>
</evidence>
<dbReference type="Proteomes" id="UP001652600">
    <property type="component" value="Chromosome 1"/>
</dbReference>
<organism evidence="5 6">
    <name type="scientific">Cucumis melo</name>
    <name type="common">Muskmelon</name>
    <dbReference type="NCBI Taxonomy" id="3656"/>
    <lineage>
        <taxon>Eukaryota</taxon>
        <taxon>Viridiplantae</taxon>
        <taxon>Streptophyta</taxon>
        <taxon>Embryophyta</taxon>
        <taxon>Tracheophyta</taxon>
        <taxon>Spermatophyta</taxon>
        <taxon>Magnoliopsida</taxon>
        <taxon>eudicotyledons</taxon>
        <taxon>Gunneridae</taxon>
        <taxon>Pentapetalae</taxon>
        <taxon>rosids</taxon>
        <taxon>fabids</taxon>
        <taxon>Cucurbitales</taxon>
        <taxon>Cucurbitaceae</taxon>
        <taxon>Benincaseae</taxon>
        <taxon>Cucumis</taxon>
    </lineage>
</organism>
<dbReference type="GO" id="GO:0006353">
    <property type="term" value="P:DNA-templated transcription termination"/>
    <property type="evidence" value="ECO:0007669"/>
    <property type="project" value="UniProtKB-KW"/>
</dbReference>
<dbReference type="Gene3D" id="1.25.70.10">
    <property type="entry name" value="Transcription termination factor 3, mitochondrial"/>
    <property type="match status" value="1"/>
</dbReference>
<dbReference type="GeneID" id="103495186"/>
<evidence type="ECO:0000256" key="1">
    <source>
        <dbReference type="ARBA" id="ARBA00007692"/>
    </source>
</evidence>
<dbReference type="PANTHER" id="PTHR13068">
    <property type="entry name" value="CGI-12 PROTEIN-RELATED"/>
    <property type="match status" value="1"/>
</dbReference>
<dbReference type="InParanoid" id="A0A1S3BZK0"/>
<dbReference type="SMR" id="A0A1S3BZK0"/>
<dbReference type="EnsemblPlants" id="MELO3C018405.2.1">
    <property type="protein sequence ID" value="MELO3C018405.2.1"/>
    <property type="gene ID" value="MELO3C018405.2"/>
</dbReference>
<dbReference type="Pfam" id="PF02536">
    <property type="entry name" value="mTERF"/>
    <property type="match status" value="1"/>
</dbReference>
<reference evidence="5" key="3">
    <citation type="submission" date="2025-05" db="UniProtKB">
        <authorList>
            <consortium name="RefSeq"/>
        </authorList>
    </citation>
    <scope>NUCLEOTIDE SEQUENCE [LARGE SCALE GENOMIC DNA]</scope>
</reference>
<dbReference type="eggNOG" id="KOG1267">
    <property type="taxonomic scope" value="Eukaryota"/>
</dbReference>
<accession>A0A1S3BZK0</accession>
<reference evidence="4" key="1">
    <citation type="submission" date="2023-03" db="UniProtKB">
        <authorList>
            <consortium name="EnsemblPlants"/>
        </authorList>
    </citation>
    <scope>IDENTIFICATION</scope>
</reference>
<keyword evidence="2" id="KW-0805">Transcription regulation</keyword>
<evidence type="ECO:0000313" key="4">
    <source>
        <dbReference type="EnsemblPlants" id="MELO3C018405.2.1"/>
    </source>
</evidence>
<gene>
    <name evidence="6" type="primary">LOC103495186</name>
    <name evidence="4" type="synonym">103495186</name>
</gene>
<dbReference type="GO" id="GO:0003676">
    <property type="term" value="F:nucleic acid binding"/>
    <property type="evidence" value="ECO:0007669"/>
    <property type="project" value="InterPro"/>
</dbReference>
<dbReference type="PANTHER" id="PTHR13068:SF139">
    <property type="entry name" value="TRANSCRIPTION TERMINATION FACTOR MTEF1, CHLOROPLASTIC"/>
    <property type="match status" value="1"/>
</dbReference>
<dbReference type="KEGG" id="cmo:103495186"/>
<dbReference type="AlphaFoldDB" id="A0A1S3BZK0"/>